<dbReference type="InterPro" id="IPR050300">
    <property type="entry name" value="GDXG_lipolytic_enzyme"/>
</dbReference>
<evidence type="ECO:0000256" key="1">
    <source>
        <dbReference type="ARBA" id="ARBA00022801"/>
    </source>
</evidence>
<dbReference type="Gene3D" id="3.40.50.1820">
    <property type="entry name" value="alpha/beta hydrolase"/>
    <property type="match status" value="1"/>
</dbReference>
<evidence type="ECO:0000313" key="3">
    <source>
        <dbReference type="EMBL" id="MFC3388574.1"/>
    </source>
</evidence>
<name>A0ABV7N4Q3_9STAP</name>
<organism evidence="3 4">
    <name type="scientific">Salinicoccus sesuvii</name>
    <dbReference type="NCBI Taxonomy" id="868281"/>
    <lineage>
        <taxon>Bacteria</taxon>
        <taxon>Bacillati</taxon>
        <taxon>Bacillota</taxon>
        <taxon>Bacilli</taxon>
        <taxon>Bacillales</taxon>
        <taxon>Staphylococcaceae</taxon>
        <taxon>Salinicoccus</taxon>
    </lineage>
</organism>
<dbReference type="EC" id="3.4.-.-" evidence="3"/>
<dbReference type="InterPro" id="IPR029058">
    <property type="entry name" value="AB_hydrolase_fold"/>
</dbReference>
<keyword evidence="4" id="KW-1185">Reference proteome</keyword>
<dbReference type="Pfam" id="PF20434">
    <property type="entry name" value="BD-FAE"/>
    <property type="match status" value="1"/>
</dbReference>
<proteinExistence type="predicted"/>
<evidence type="ECO:0000259" key="2">
    <source>
        <dbReference type="Pfam" id="PF20434"/>
    </source>
</evidence>
<keyword evidence="1 3" id="KW-0378">Hydrolase</keyword>
<dbReference type="RefSeq" id="WP_380654256.1">
    <property type="nucleotide sequence ID" value="NZ_JBHRVQ010000001.1"/>
</dbReference>
<dbReference type="SUPFAM" id="SSF53474">
    <property type="entry name" value="alpha/beta-Hydrolases"/>
    <property type="match status" value="1"/>
</dbReference>
<feature type="domain" description="BD-FAE-like" evidence="2">
    <location>
        <begin position="25"/>
        <end position="217"/>
    </location>
</feature>
<dbReference type="Proteomes" id="UP001595637">
    <property type="component" value="Unassembled WGS sequence"/>
</dbReference>
<evidence type="ECO:0000313" key="4">
    <source>
        <dbReference type="Proteomes" id="UP001595637"/>
    </source>
</evidence>
<comment type="caution">
    <text evidence="3">The sequence shown here is derived from an EMBL/GenBank/DDBJ whole genome shotgun (WGS) entry which is preliminary data.</text>
</comment>
<gene>
    <name evidence="3" type="ORF">ACFOEO_08330</name>
</gene>
<sequence>MLTLSDSHKIQYGNHPSQYGVLRAPSHQRNSPVIVSIHGGFWRQKYDLDENTPLTIDLTERGYATWNIEYRRTDEIETWKDTCEDVIDAINHLDTLQDEYSLDLSRVILIGHSAGGHLALWAASCIDMSNAEYKKRLITPIKGVVSLAGVADLGKMWTIHTKNNTDSPVSTFVGGTPKEVPDDYHSASPIEQLPLNVKQVLIHGKLDQHVPVDVSIGYHDKASSVDEDIELIILPEAEHFKIVNPDTDEWQTVVEAIQKL</sequence>
<dbReference type="PANTHER" id="PTHR48081">
    <property type="entry name" value="AB HYDROLASE SUPERFAMILY PROTEIN C4A8.06C"/>
    <property type="match status" value="1"/>
</dbReference>
<dbReference type="InterPro" id="IPR049492">
    <property type="entry name" value="BD-FAE-like_dom"/>
</dbReference>
<accession>A0ABV7N4Q3</accession>
<reference evidence="4" key="1">
    <citation type="journal article" date="2019" name="Int. J. Syst. Evol. Microbiol.">
        <title>The Global Catalogue of Microorganisms (GCM) 10K type strain sequencing project: providing services to taxonomists for standard genome sequencing and annotation.</title>
        <authorList>
            <consortium name="The Broad Institute Genomics Platform"/>
            <consortium name="The Broad Institute Genome Sequencing Center for Infectious Disease"/>
            <person name="Wu L."/>
            <person name="Ma J."/>
        </authorList>
    </citation>
    <scope>NUCLEOTIDE SEQUENCE [LARGE SCALE GENOMIC DNA]</scope>
    <source>
        <strain evidence="4">CCM 7756</strain>
    </source>
</reference>
<protein>
    <submittedName>
        <fullName evidence="3">Alpha/beta hydrolase family protein</fullName>
        <ecNumber evidence="3">3.4.-.-</ecNumber>
    </submittedName>
</protein>
<dbReference type="GO" id="GO:0016787">
    <property type="term" value="F:hydrolase activity"/>
    <property type="evidence" value="ECO:0007669"/>
    <property type="project" value="UniProtKB-KW"/>
</dbReference>
<dbReference type="EMBL" id="JBHRVQ010000001">
    <property type="protein sequence ID" value="MFC3388574.1"/>
    <property type="molecule type" value="Genomic_DNA"/>
</dbReference>